<sequence>MLLNHPKLVSLGDTDSSRAAHHIYKTCRRDTVPRFGLKECFWGFTKNVEEFNRKLIVYTRKYPRIIRSSVALFPFVERLHIIVHHEDCLEHLKI</sequence>
<reference evidence="1 2" key="1">
    <citation type="submission" date="2021-06" db="EMBL/GenBank/DDBJ databases">
        <title>Caerostris extrusa draft genome.</title>
        <authorList>
            <person name="Kono N."/>
            <person name="Arakawa K."/>
        </authorList>
    </citation>
    <scope>NUCLEOTIDE SEQUENCE [LARGE SCALE GENOMIC DNA]</scope>
</reference>
<evidence type="ECO:0000313" key="2">
    <source>
        <dbReference type="Proteomes" id="UP001054945"/>
    </source>
</evidence>
<proteinExistence type="predicted"/>
<dbReference type="EMBL" id="BPLR01011427">
    <property type="protein sequence ID" value="GIY46488.1"/>
    <property type="molecule type" value="Genomic_DNA"/>
</dbReference>
<organism evidence="1 2">
    <name type="scientific">Caerostris extrusa</name>
    <name type="common">Bark spider</name>
    <name type="synonym">Caerostris bankana</name>
    <dbReference type="NCBI Taxonomy" id="172846"/>
    <lineage>
        <taxon>Eukaryota</taxon>
        <taxon>Metazoa</taxon>
        <taxon>Ecdysozoa</taxon>
        <taxon>Arthropoda</taxon>
        <taxon>Chelicerata</taxon>
        <taxon>Arachnida</taxon>
        <taxon>Araneae</taxon>
        <taxon>Araneomorphae</taxon>
        <taxon>Entelegynae</taxon>
        <taxon>Araneoidea</taxon>
        <taxon>Araneidae</taxon>
        <taxon>Caerostris</taxon>
    </lineage>
</organism>
<accession>A0AAV4TR52</accession>
<gene>
    <name evidence="1" type="ORF">CEXT_43321</name>
</gene>
<dbReference type="AlphaFoldDB" id="A0AAV4TR52"/>
<evidence type="ECO:0008006" key="3">
    <source>
        <dbReference type="Google" id="ProtNLM"/>
    </source>
</evidence>
<name>A0AAV4TR52_CAEEX</name>
<evidence type="ECO:0000313" key="1">
    <source>
        <dbReference type="EMBL" id="GIY46488.1"/>
    </source>
</evidence>
<comment type="caution">
    <text evidence="1">The sequence shown here is derived from an EMBL/GenBank/DDBJ whole genome shotgun (WGS) entry which is preliminary data.</text>
</comment>
<protein>
    <recommendedName>
        <fullName evidence="3">LAGLIDADG homing endonuclease</fullName>
    </recommendedName>
</protein>
<dbReference type="Proteomes" id="UP001054945">
    <property type="component" value="Unassembled WGS sequence"/>
</dbReference>
<keyword evidence="2" id="KW-1185">Reference proteome</keyword>